<feature type="compositionally biased region" description="Basic and acidic residues" evidence="1">
    <location>
        <begin position="1"/>
        <end position="15"/>
    </location>
</feature>
<dbReference type="EMBL" id="RXGB01004669">
    <property type="protein sequence ID" value="TMW89189.1"/>
    <property type="molecule type" value="Genomic_DNA"/>
</dbReference>
<evidence type="ECO:0000256" key="1">
    <source>
        <dbReference type="SAM" id="MobiDB-lite"/>
    </source>
</evidence>
<organism evidence="2">
    <name type="scientific">Solanum chilense</name>
    <name type="common">Tomato</name>
    <name type="synonym">Lycopersicon chilense</name>
    <dbReference type="NCBI Taxonomy" id="4083"/>
    <lineage>
        <taxon>Eukaryota</taxon>
        <taxon>Viridiplantae</taxon>
        <taxon>Streptophyta</taxon>
        <taxon>Embryophyta</taxon>
        <taxon>Tracheophyta</taxon>
        <taxon>Spermatophyta</taxon>
        <taxon>Magnoliopsida</taxon>
        <taxon>eudicotyledons</taxon>
        <taxon>Gunneridae</taxon>
        <taxon>Pentapetalae</taxon>
        <taxon>asterids</taxon>
        <taxon>lamiids</taxon>
        <taxon>Solanales</taxon>
        <taxon>Solanaceae</taxon>
        <taxon>Solanoideae</taxon>
        <taxon>Solaneae</taxon>
        <taxon>Solanum</taxon>
        <taxon>Solanum subgen. Lycopersicon</taxon>
    </lineage>
</organism>
<comment type="caution">
    <text evidence="2">The sequence shown here is derived from an EMBL/GenBank/DDBJ whole genome shotgun (WGS) entry which is preliminary data.</text>
</comment>
<protein>
    <submittedName>
        <fullName evidence="2">Uncharacterized protein</fullName>
    </submittedName>
</protein>
<accession>A0A6N2B6V7</accession>
<dbReference type="AlphaFoldDB" id="A0A6N2B6V7"/>
<feature type="region of interest" description="Disordered" evidence="1">
    <location>
        <begin position="1"/>
        <end position="23"/>
    </location>
</feature>
<reference evidence="2" key="1">
    <citation type="submission" date="2019-05" db="EMBL/GenBank/DDBJ databases">
        <title>The de novo reference genome and transcriptome assemblies of the wild tomato species Solanum chilense.</title>
        <authorList>
            <person name="Stam R."/>
            <person name="Nosenko T."/>
            <person name="Hoerger A.C."/>
            <person name="Stephan W."/>
            <person name="Seidel M.A."/>
            <person name="Kuhn J.M.M."/>
            <person name="Haberer G."/>
            <person name="Tellier A."/>
        </authorList>
    </citation>
    <scope>NUCLEOTIDE SEQUENCE</scope>
    <source>
        <tissue evidence="2">Mature leaves</tissue>
    </source>
</reference>
<gene>
    <name evidence="2" type="ORF">EJD97_017538</name>
</gene>
<name>A0A6N2B6V7_SOLCI</name>
<proteinExistence type="predicted"/>
<sequence>MVPVKRKIDTSDTTKIKKKARRKIDRKKNGNTTLLEDLATETVFSSQFSLKVYEEREVVEEEEEKQKEIEEKQGKAIKPNANDDSIIRYVLRKPFIKFRVKMELVGAITIKRDRVVNTVVNELVVFDDVDGVGAGAGVVVGAGVGVGAGQD</sequence>
<evidence type="ECO:0000313" key="2">
    <source>
        <dbReference type="EMBL" id="TMW89189.1"/>
    </source>
</evidence>